<reference evidence="4 5" key="1">
    <citation type="submission" date="2024-04" db="EMBL/GenBank/DDBJ databases">
        <title>Phyllosticta paracitricarpa is synonymous to the EU quarantine fungus P. citricarpa based on phylogenomic analyses.</title>
        <authorList>
            <consortium name="Lawrence Berkeley National Laboratory"/>
            <person name="Van Ingen-Buijs V.A."/>
            <person name="Van Westerhoven A.C."/>
            <person name="Haridas S."/>
            <person name="Skiadas P."/>
            <person name="Martin F."/>
            <person name="Groenewald J.Z."/>
            <person name="Crous P.W."/>
            <person name="Seidl M.F."/>
        </authorList>
    </citation>
    <scope>NUCLEOTIDE SEQUENCE [LARGE SCALE GENOMIC DNA]</scope>
    <source>
        <strain evidence="4 5">CBS 123374</strain>
    </source>
</reference>
<proteinExistence type="inferred from homology"/>
<comment type="caution">
    <text evidence="4">The sequence shown here is derived from an EMBL/GenBank/DDBJ whole genome shotgun (WGS) entry which is preliminary data.</text>
</comment>
<dbReference type="PANTHER" id="PTHR12993">
    <property type="entry name" value="N-ACETYLGLUCOSAMINYL-PHOSPHATIDYLINOSITOL DE-N-ACETYLASE-RELATED"/>
    <property type="match status" value="1"/>
</dbReference>
<dbReference type="InterPro" id="IPR024078">
    <property type="entry name" value="LmbE-like_dom_sf"/>
</dbReference>
<feature type="chain" id="PRO_5045792934" description="N-acetylglucosaminylphosphatidylinositol deacetylase" evidence="3">
    <location>
        <begin position="27"/>
        <end position="279"/>
    </location>
</feature>
<feature type="signal peptide" evidence="3">
    <location>
        <begin position="1"/>
        <end position="26"/>
    </location>
</feature>
<evidence type="ECO:0000313" key="4">
    <source>
        <dbReference type="EMBL" id="KAK8232331.1"/>
    </source>
</evidence>
<keyword evidence="3" id="KW-0732">Signal</keyword>
<dbReference type="Pfam" id="PF02585">
    <property type="entry name" value="PIG-L"/>
    <property type="match status" value="1"/>
</dbReference>
<accession>A0ABR1YKL4</accession>
<sequence length="279" mass="30907">MNWLLWASLPLLVLSVWMYTTQLSKSLPNLRNKKICLLIAHPDDEAMFLAPTVQALAKPELGNHIKILCLSSGDADGLGETRKKELVKSGMILGLRSEEDVLVIEDTNFPDSMSVTWDARLISNLLTKAFAPRMASMPANSAPEATIDVLITFDAGGISGHPNHRSLYHGARAFLKALMHRHAGWECPVKLYTLSSINIFRKYVSVLDAPATVGSILVRKKQVGAFPSPLLFASGPSDVASAQAAMTKAHVSQMRWFRWGWITIGRYMVLNDLRREKEP</sequence>
<dbReference type="Gene3D" id="3.40.50.10320">
    <property type="entry name" value="LmbE-like"/>
    <property type="match status" value="1"/>
</dbReference>
<comment type="similarity">
    <text evidence="1">Belongs to the PIGL family.</text>
</comment>
<dbReference type="Proteomes" id="UP001492380">
    <property type="component" value="Unassembled WGS sequence"/>
</dbReference>
<evidence type="ECO:0000256" key="3">
    <source>
        <dbReference type="SAM" id="SignalP"/>
    </source>
</evidence>
<evidence type="ECO:0000313" key="5">
    <source>
        <dbReference type="Proteomes" id="UP001492380"/>
    </source>
</evidence>
<protein>
    <recommendedName>
        <fullName evidence="2">N-acetylglucosaminylphosphatidylinositol deacetylase</fullName>
        <ecNumber evidence="2">3.5.1.89</ecNumber>
    </recommendedName>
</protein>
<evidence type="ECO:0000256" key="1">
    <source>
        <dbReference type="ARBA" id="ARBA00006066"/>
    </source>
</evidence>
<gene>
    <name evidence="4" type="ORF">HDK90DRAFT_306416</name>
</gene>
<dbReference type="EMBL" id="JBBWRZ010000007">
    <property type="protein sequence ID" value="KAK8232331.1"/>
    <property type="molecule type" value="Genomic_DNA"/>
</dbReference>
<keyword evidence="5" id="KW-1185">Reference proteome</keyword>
<dbReference type="SUPFAM" id="SSF102588">
    <property type="entry name" value="LmbE-like"/>
    <property type="match status" value="1"/>
</dbReference>
<dbReference type="PANTHER" id="PTHR12993:SF11">
    <property type="entry name" value="N-ACETYLGLUCOSAMINYL-PHOSPHATIDYLINOSITOL DE-N-ACETYLASE"/>
    <property type="match status" value="1"/>
</dbReference>
<dbReference type="InterPro" id="IPR003737">
    <property type="entry name" value="GlcNAc_PI_deacetylase-related"/>
</dbReference>
<dbReference type="EC" id="3.5.1.89" evidence="2"/>
<evidence type="ECO:0000256" key="2">
    <source>
        <dbReference type="ARBA" id="ARBA00012176"/>
    </source>
</evidence>
<organism evidence="4 5">
    <name type="scientific">Phyllosticta capitalensis</name>
    <dbReference type="NCBI Taxonomy" id="121624"/>
    <lineage>
        <taxon>Eukaryota</taxon>
        <taxon>Fungi</taxon>
        <taxon>Dikarya</taxon>
        <taxon>Ascomycota</taxon>
        <taxon>Pezizomycotina</taxon>
        <taxon>Dothideomycetes</taxon>
        <taxon>Dothideomycetes incertae sedis</taxon>
        <taxon>Botryosphaeriales</taxon>
        <taxon>Phyllostictaceae</taxon>
        <taxon>Phyllosticta</taxon>
    </lineage>
</organism>
<name>A0ABR1YKL4_9PEZI</name>